<keyword evidence="4" id="KW-1185">Reference proteome</keyword>
<feature type="transmembrane region" description="Helical" evidence="1">
    <location>
        <begin position="175"/>
        <end position="194"/>
    </location>
</feature>
<dbReference type="Proteomes" id="UP001597492">
    <property type="component" value="Unassembled WGS sequence"/>
</dbReference>
<evidence type="ECO:0000313" key="4">
    <source>
        <dbReference type="Proteomes" id="UP001597492"/>
    </source>
</evidence>
<feature type="transmembrane region" description="Helical" evidence="1">
    <location>
        <begin position="102"/>
        <end position="123"/>
    </location>
</feature>
<evidence type="ECO:0000256" key="1">
    <source>
        <dbReference type="SAM" id="Phobius"/>
    </source>
</evidence>
<dbReference type="EMBL" id="JBHUNE010000006">
    <property type="protein sequence ID" value="MFD2758390.1"/>
    <property type="molecule type" value="Genomic_DNA"/>
</dbReference>
<organism evidence="3 4">
    <name type="scientific">Gulosibacter faecalis</name>
    <dbReference type="NCBI Taxonomy" id="272240"/>
    <lineage>
        <taxon>Bacteria</taxon>
        <taxon>Bacillati</taxon>
        <taxon>Actinomycetota</taxon>
        <taxon>Actinomycetes</taxon>
        <taxon>Micrococcales</taxon>
        <taxon>Microbacteriaceae</taxon>
        <taxon>Gulosibacter</taxon>
    </lineage>
</organism>
<dbReference type="Pfam" id="PF02517">
    <property type="entry name" value="Rce1-like"/>
    <property type="match status" value="1"/>
</dbReference>
<reference evidence="4" key="1">
    <citation type="journal article" date="2019" name="Int. J. Syst. Evol. Microbiol.">
        <title>The Global Catalogue of Microorganisms (GCM) 10K type strain sequencing project: providing services to taxonomists for standard genome sequencing and annotation.</title>
        <authorList>
            <consortium name="The Broad Institute Genomics Platform"/>
            <consortium name="The Broad Institute Genome Sequencing Center for Infectious Disease"/>
            <person name="Wu L."/>
            <person name="Ma J."/>
        </authorList>
    </citation>
    <scope>NUCLEOTIDE SEQUENCE [LARGE SCALE GENOMIC DNA]</scope>
    <source>
        <strain evidence="4">TISTR 1514</strain>
    </source>
</reference>
<sequence length="265" mass="28608">MRGTRQRVWWEIAIVLSLSLLPSALYAVLDLVELALAPAPISDAQTQLNPVVSDTALLDTLTRVVRFFAGIAPVALVIWLLWSRRETGFARLGLRWRSAGDLGRGALLAAAIGVPGLALYAVSRLLGLTVQVVAGDPTFQWDTVIALLLAAVRAALVEEVIVVAYLALRLRALGWHPVAIVAASALLRGSYHLYQGVPMALGNVVMGIVFASAFLWLLRPKPQPGQPSTEPRRSRVLPLVIAHFLLDAASFLGYPLALALFPDIF</sequence>
<feature type="transmembrane region" description="Helical" evidence="1">
    <location>
        <begin position="143"/>
        <end position="168"/>
    </location>
</feature>
<feature type="transmembrane region" description="Helical" evidence="1">
    <location>
        <begin position="239"/>
        <end position="261"/>
    </location>
</feature>
<evidence type="ECO:0000259" key="2">
    <source>
        <dbReference type="Pfam" id="PF02517"/>
    </source>
</evidence>
<keyword evidence="1" id="KW-1133">Transmembrane helix</keyword>
<name>A0ABW5UYT1_9MICO</name>
<dbReference type="RefSeq" id="WP_019619398.1">
    <property type="nucleotide sequence ID" value="NZ_JBHUNE010000006.1"/>
</dbReference>
<dbReference type="InterPro" id="IPR003675">
    <property type="entry name" value="Rce1/LyrA-like_dom"/>
</dbReference>
<keyword evidence="1" id="KW-0812">Transmembrane</keyword>
<comment type="caution">
    <text evidence="3">The sequence shown here is derived from an EMBL/GenBank/DDBJ whole genome shotgun (WGS) entry which is preliminary data.</text>
</comment>
<gene>
    <name evidence="3" type="ORF">ACFSW7_08360</name>
</gene>
<feature type="domain" description="CAAX prenyl protease 2/Lysostaphin resistance protein A-like" evidence="2">
    <location>
        <begin position="141"/>
        <end position="246"/>
    </location>
</feature>
<feature type="transmembrane region" description="Helical" evidence="1">
    <location>
        <begin position="200"/>
        <end position="218"/>
    </location>
</feature>
<accession>A0ABW5UYT1</accession>
<evidence type="ECO:0000313" key="3">
    <source>
        <dbReference type="EMBL" id="MFD2758390.1"/>
    </source>
</evidence>
<keyword evidence="1" id="KW-0472">Membrane</keyword>
<feature type="transmembrane region" description="Helical" evidence="1">
    <location>
        <begin position="64"/>
        <end position="82"/>
    </location>
</feature>
<feature type="transmembrane region" description="Helical" evidence="1">
    <location>
        <begin position="12"/>
        <end position="29"/>
    </location>
</feature>
<protein>
    <submittedName>
        <fullName evidence="3">Type II CAAX prenyl endopeptidase Rce1 family protein</fullName>
    </submittedName>
</protein>
<proteinExistence type="predicted"/>